<evidence type="ECO:0000256" key="1">
    <source>
        <dbReference type="SAM" id="MobiDB-lite"/>
    </source>
</evidence>
<gene>
    <name evidence="2" type="ORF">Pa4123_61880</name>
</gene>
<reference evidence="2" key="1">
    <citation type="submission" date="2022-12" db="EMBL/GenBank/DDBJ databases">
        <title>New Phytohabitans aurantiacus sp. RD004123 nov., an actinomycete isolated from soil.</title>
        <authorList>
            <person name="Triningsih D.W."/>
            <person name="Harunari E."/>
            <person name="Igarashi Y."/>
        </authorList>
    </citation>
    <scope>NUCLEOTIDE SEQUENCE</scope>
    <source>
        <strain evidence="2">RD004123</strain>
    </source>
</reference>
<name>A0ABQ5R4W9_9ACTN</name>
<organism evidence="2 3">
    <name type="scientific">Phytohabitans aurantiacus</name>
    <dbReference type="NCBI Taxonomy" id="3016789"/>
    <lineage>
        <taxon>Bacteria</taxon>
        <taxon>Bacillati</taxon>
        <taxon>Actinomycetota</taxon>
        <taxon>Actinomycetes</taxon>
        <taxon>Micromonosporales</taxon>
        <taxon>Micromonosporaceae</taxon>
    </lineage>
</organism>
<accession>A0ABQ5R4W9</accession>
<sequence length="186" mass="19566">MRAMPRVAAMVALCVAVLAAAGLVLGGRGADSSVPPERTLAASVSPPTDPATDYREPTAVCLAFAGAVYRRDTRIDTGAQDAYRRAMAYATGELAAAVAAQPPGRAPNWATWRAHQATTVPTATAAVADGQPADTTYESYRAVRVSVAPVGVDGWRGPIEQRLVLCTLRRDGGDWRVEGYQISEPV</sequence>
<feature type="region of interest" description="Disordered" evidence="1">
    <location>
        <begin position="29"/>
        <end position="52"/>
    </location>
</feature>
<dbReference type="Proteomes" id="UP001144280">
    <property type="component" value="Unassembled WGS sequence"/>
</dbReference>
<dbReference type="EMBL" id="BSDI01000038">
    <property type="protein sequence ID" value="GLI00912.1"/>
    <property type="molecule type" value="Genomic_DNA"/>
</dbReference>
<evidence type="ECO:0000313" key="2">
    <source>
        <dbReference type="EMBL" id="GLI00912.1"/>
    </source>
</evidence>
<proteinExistence type="predicted"/>
<evidence type="ECO:0008006" key="4">
    <source>
        <dbReference type="Google" id="ProtNLM"/>
    </source>
</evidence>
<protein>
    <recommendedName>
        <fullName evidence="4">Mce-associated membrane protein</fullName>
    </recommendedName>
</protein>
<dbReference type="RefSeq" id="WP_281901545.1">
    <property type="nucleotide sequence ID" value="NZ_BSDI01000038.1"/>
</dbReference>
<evidence type="ECO:0000313" key="3">
    <source>
        <dbReference type="Proteomes" id="UP001144280"/>
    </source>
</evidence>
<keyword evidence="3" id="KW-1185">Reference proteome</keyword>
<comment type="caution">
    <text evidence="2">The sequence shown here is derived from an EMBL/GenBank/DDBJ whole genome shotgun (WGS) entry which is preliminary data.</text>
</comment>